<accession>A0ABV9RDV4</accession>
<comment type="caution">
    <text evidence="1">The sequence shown here is derived from an EMBL/GenBank/DDBJ whole genome shotgun (WGS) entry which is preliminary data.</text>
</comment>
<sequence length="226" mass="23974">MVTGALVVIVVAVVVLSILHRRSQRADAADRARLFERVVPLVQDARLTCDGGGYPVLTGRLAGHPVTLRAIVDAVTLRKLPVLWVELVVHRALEVEGTVNVLLRPLGTEFFSPDAGFAHELAPPPGLPRPVRVACASAYRAPSAEVLAGLLAPATELCGDPATKELSVGRGGLRVVLRVAEGDQASYRSVRRAVFDHPRVDPDAVLRAVAVLDATGDRVSAGEVRS</sequence>
<protein>
    <submittedName>
        <fullName evidence="1">Uncharacterized protein</fullName>
    </submittedName>
</protein>
<keyword evidence="2" id="KW-1185">Reference proteome</keyword>
<evidence type="ECO:0000313" key="1">
    <source>
        <dbReference type="EMBL" id="MFC4831759.1"/>
    </source>
</evidence>
<name>A0ABV9RDV4_9PSEU</name>
<organism evidence="1 2">
    <name type="scientific">Actinomycetospora chibensis</name>
    <dbReference type="NCBI Taxonomy" id="663606"/>
    <lineage>
        <taxon>Bacteria</taxon>
        <taxon>Bacillati</taxon>
        <taxon>Actinomycetota</taxon>
        <taxon>Actinomycetes</taxon>
        <taxon>Pseudonocardiales</taxon>
        <taxon>Pseudonocardiaceae</taxon>
        <taxon>Actinomycetospora</taxon>
    </lineage>
</organism>
<dbReference type="Proteomes" id="UP001595909">
    <property type="component" value="Unassembled WGS sequence"/>
</dbReference>
<gene>
    <name evidence="1" type="ORF">ACFPEL_04990</name>
</gene>
<proteinExistence type="predicted"/>
<dbReference type="RefSeq" id="WP_274191385.1">
    <property type="nucleotide sequence ID" value="NZ_BAABHN010000009.1"/>
</dbReference>
<evidence type="ECO:0000313" key="2">
    <source>
        <dbReference type="Proteomes" id="UP001595909"/>
    </source>
</evidence>
<dbReference type="EMBL" id="JBHSIM010000009">
    <property type="protein sequence ID" value="MFC4831759.1"/>
    <property type="molecule type" value="Genomic_DNA"/>
</dbReference>
<reference evidence="2" key="1">
    <citation type="journal article" date="2019" name="Int. J. Syst. Evol. Microbiol.">
        <title>The Global Catalogue of Microorganisms (GCM) 10K type strain sequencing project: providing services to taxonomists for standard genome sequencing and annotation.</title>
        <authorList>
            <consortium name="The Broad Institute Genomics Platform"/>
            <consortium name="The Broad Institute Genome Sequencing Center for Infectious Disease"/>
            <person name="Wu L."/>
            <person name="Ma J."/>
        </authorList>
    </citation>
    <scope>NUCLEOTIDE SEQUENCE [LARGE SCALE GENOMIC DNA]</scope>
    <source>
        <strain evidence="2">CCUG 50347</strain>
    </source>
</reference>